<evidence type="ECO:0000313" key="2">
    <source>
        <dbReference type="EMBL" id="KAE9455762.1"/>
    </source>
</evidence>
<dbReference type="PANTHER" id="PTHR31563:SF13">
    <property type="entry name" value="ION CHANNEL POLLUX-LIKE 1-RELATED"/>
    <property type="match status" value="1"/>
</dbReference>
<evidence type="ECO:0008006" key="4">
    <source>
        <dbReference type="Google" id="ProtNLM"/>
    </source>
</evidence>
<proteinExistence type="predicted"/>
<comment type="caution">
    <text evidence="2">The sequence shown here is derived from an EMBL/GenBank/DDBJ whole genome shotgun (WGS) entry which is preliminary data.</text>
</comment>
<dbReference type="SUPFAM" id="SSF81324">
    <property type="entry name" value="Voltage-gated potassium channels"/>
    <property type="match status" value="1"/>
</dbReference>
<accession>A0A6A4LEE8</accession>
<evidence type="ECO:0000256" key="1">
    <source>
        <dbReference type="SAM" id="Phobius"/>
    </source>
</evidence>
<dbReference type="AlphaFoldDB" id="A0A6A4LEE8"/>
<dbReference type="OrthoDB" id="1923901at2759"/>
<protein>
    <recommendedName>
        <fullName evidence="4">Ion channel POLLUX-like 2</fullName>
    </recommendedName>
</protein>
<dbReference type="EMBL" id="QEFC01001806">
    <property type="protein sequence ID" value="KAE9455762.1"/>
    <property type="molecule type" value="Genomic_DNA"/>
</dbReference>
<feature type="non-terminal residue" evidence="2">
    <location>
        <position position="1"/>
    </location>
</feature>
<reference evidence="2 3" key="1">
    <citation type="journal article" date="2019" name="Genome Biol. Evol.">
        <title>The Rhododendron genome and chromosomal organization provide insight into shared whole-genome duplications across the heath family (Ericaceae).</title>
        <authorList>
            <person name="Soza V.L."/>
            <person name="Lindsley D."/>
            <person name="Waalkes A."/>
            <person name="Ramage E."/>
            <person name="Patwardhan R.P."/>
            <person name="Burton J.N."/>
            <person name="Adey A."/>
            <person name="Kumar A."/>
            <person name="Qiu R."/>
            <person name="Shendure J."/>
            <person name="Hall B."/>
        </authorList>
    </citation>
    <scope>NUCLEOTIDE SEQUENCE [LARGE SCALE GENOMIC DNA]</scope>
    <source>
        <strain evidence="2">RSF 1966-606</strain>
    </source>
</reference>
<name>A0A6A4LEE8_9ERIC</name>
<organism evidence="2 3">
    <name type="scientific">Rhododendron williamsianum</name>
    <dbReference type="NCBI Taxonomy" id="262921"/>
    <lineage>
        <taxon>Eukaryota</taxon>
        <taxon>Viridiplantae</taxon>
        <taxon>Streptophyta</taxon>
        <taxon>Embryophyta</taxon>
        <taxon>Tracheophyta</taxon>
        <taxon>Spermatophyta</taxon>
        <taxon>Magnoliopsida</taxon>
        <taxon>eudicotyledons</taxon>
        <taxon>Gunneridae</taxon>
        <taxon>Pentapetalae</taxon>
        <taxon>asterids</taxon>
        <taxon>Ericales</taxon>
        <taxon>Ericaceae</taxon>
        <taxon>Ericoideae</taxon>
        <taxon>Rhodoreae</taxon>
        <taxon>Rhododendron</taxon>
    </lineage>
</organism>
<keyword evidence="1" id="KW-0472">Membrane</keyword>
<dbReference type="PANTHER" id="PTHR31563">
    <property type="entry name" value="ION CHANNEL POLLUX-RELATED"/>
    <property type="match status" value="1"/>
</dbReference>
<keyword evidence="1" id="KW-1133">Transmembrane helix</keyword>
<keyword evidence="3" id="KW-1185">Reference proteome</keyword>
<evidence type="ECO:0000313" key="3">
    <source>
        <dbReference type="Proteomes" id="UP000428333"/>
    </source>
</evidence>
<keyword evidence="1" id="KW-0812">Transmembrane</keyword>
<gene>
    <name evidence="2" type="ORF">C3L33_12329</name>
</gene>
<dbReference type="InterPro" id="IPR044849">
    <property type="entry name" value="CASTOR/POLLUX/SYM8-like"/>
</dbReference>
<feature type="transmembrane region" description="Helical" evidence="1">
    <location>
        <begin position="158"/>
        <end position="176"/>
    </location>
</feature>
<dbReference type="GO" id="GO:0006811">
    <property type="term" value="P:monoatomic ion transport"/>
    <property type="evidence" value="ECO:0007669"/>
    <property type="project" value="InterPro"/>
</dbReference>
<feature type="transmembrane region" description="Helical" evidence="1">
    <location>
        <begin position="100"/>
        <end position="122"/>
    </location>
</feature>
<feature type="non-terminal residue" evidence="2">
    <location>
        <position position="307"/>
    </location>
</feature>
<sequence length="307" mass="34799">MLLIASVSSYFLLKMVQVNFIKTLINGAWDRLFSFAGTSLPFACVSNSLNKPTPLGLDVSMPSLQDIKWGFARLLYLFNIQLERNVATYQDQDDTHLGGIRFFVVLLVACFSFVMIGGFLFYKFRGSEQPLEDCFWDAWACLCSSSSHLKQHTRVERVLGFVLAIWGILFYTRLLSTMTEQFRNNMEKLREGAQMQVLEADHIIICGVNSHLNFILKQLNKYHEFAIRLGTATARKQRILLLSDLPRKQIDKIADSLGKDLNHIDILTKRCAFIFLPVLSTVIEKSCLGDRLGKASDEARLGCLAVV</sequence>
<dbReference type="Proteomes" id="UP000428333">
    <property type="component" value="Linkage Group LG07"/>
</dbReference>